<dbReference type="EC" id="3.5.3.13" evidence="7"/>
<dbReference type="PANTHER" id="PTHR11271">
    <property type="entry name" value="GUANINE DEAMINASE"/>
    <property type="match status" value="1"/>
</dbReference>
<feature type="domain" description="Amidohydrolase-related" evidence="5">
    <location>
        <begin position="54"/>
        <end position="433"/>
    </location>
</feature>
<sequence>MTSSPVAQTYFAELAWLSSGWARNVTLKVCGGVIHSVTPDSLYQEGAVRLTGPVLPTIANLHSHAFQRVMAGMAEVNLNPNDSFWSWRDLMYKVVQKLTPDDARVIAKKLYIDMLKAGYSQVGEFHYLHHDVGGHAYGQVTEMAQQLIAAGGEAGIGVTLLPVLYSHSGFGGQAPNEGQARFIHSTDSYLALHQASETMLNGSDRHKLGICFHSLRATTQDQIEQVLGALDSQKVVHIHIAEQQKEVQDCLAWSGQRPVEWLHNHIGLDSRWCLVHATHLNDGELNAIASSKAVAGLCPTTEANLGDGIFPGVDFENLGGIWGVGSDSHVSVSLVEELRTFEYGQRLRDQQRNRLYRGDQTSVGDNLFQQALLGGNQACDVALGLAAGNRADFMVLGEHPFLQLEQPQDVLNRWLFATNENLIKDVFVAGQQVIKDFRHASDEQSSREFAQVIKKVVYDA</sequence>
<dbReference type="InterPro" id="IPR032466">
    <property type="entry name" value="Metal_Hydrolase"/>
</dbReference>
<dbReference type="Gene3D" id="3.20.20.140">
    <property type="entry name" value="Metal-dependent hydrolases"/>
    <property type="match status" value="1"/>
</dbReference>
<comment type="cofactor">
    <cofactor evidence="1">
        <name>Zn(2+)</name>
        <dbReference type="ChEBI" id="CHEBI:29105"/>
    </cofactor>
</comment>
<evidence type="ECO:0000259" key="5">
    <source>
        <dbReference type="Pfam" id="PF01979"/>
    </source>
</evidence>
<keyword evidence="8" id="KW-1185">Reference proteome</keyword>
<evidence type="ECO:0000256" key="3">
    <source>
        <dbReference type="ARBA" id="ARBA00022801"/>
    </source>
</evidence>
<evidence type="ECO:0000313" key="8">
    <source>
        <dbReference type="Proteomes" id="UP001597059"/>
    </source>
</evidence>
<evidence type="ECO:0000256" key="1">
    <source>
        <dbReference type="ARBA" id="ARBA00001947"/>
    </source>
</evidence>
<dbReference type="NCBIfam" id="NF006684">
    <property type="entry name" value="PRK09229.1-5"/>
    <property type="match status" value="1"/>
</dbReference>
<comment type="caution">
    <text evidence="7">The sequence shown here is derived from an EMBL/GenBank/DDBJ whole genome shotgun (WGS) entry which is preliminary data.</text>
</comment>
<name>A0ABW4B152_9GAMM</name>
<reference evidence="8" key="1">
    <citation type="journal article" date="2019" name="Int. J. Syst. Evol. Microbiol.">
        <title>The Global Catalogue of Microorganisms (GCM) 10K type strain sequencing project: providing services to taxonomists for standard genome sequencing and annotation.</title>
        <authorList>
            <consortium name="The Broad Institute Genomics Platform"/>
            <consortium name="The Broad Institute Genome Sequencing Center for Infectious Disease"/>
            <person name="Wu L."/>
            <person name="Ma J."/>
        </authorList>
    </citation>
    <scope>NUCLEOTIDE SEQUENCE [LARGE SCALE GENOMIC DNA]</scope>
    <source>
        <strain evidence="8">JCM 30774</strain>
    </source>
</reference>
<organism evidence="7 8">
    <name type="scientific">Rhodanobacter aciditrophus</name>
    <dbReference type="NCBI Taxonomy" id="1623218"/>
    <lineage>
        <taxon>Bacteria</taxon>
        <taxon>Pseudomonadati</taxon>
        <taxon>Pseudomonadota</taxon>
        <taxon>Gammaproteobacteria</taxon>
        <taxon>Lysobacterales</taxon>
        <taxon>Rhodanobacteraceae</taxon>
        <taxon>Rhodanobacter</taxon>
    </lineage>
</organism>
<dbReference type="NCBIfam" id="NF006682">
    <property type="entry name" value="PRK09229.1-3"/>
    <property type="match status" value="1"/>
</dbReference>
<dbReference type="Proteomes" id="UP001597059">
    <property type="component" value="Unassembled WGS sequence"/>
</dbReference>
<dbReference type="Gene3D" id="2.30.40.10">
    <property type="entry name" value="Urease, subunit C, domain 1"/>
    <property type="match status" value="1"/>
</dbReference>
<dbReference type="InterPro" id="IPR011059">
    <property type="entry name" value="Metal-dep_hydrolase_composite"/>
</dbReference>
<keyword evidence="4" id="KW-0862">Zinc</keyword>
<gene>
    <name evidence="7" type="ORF">ACFQ45_03080</name>
</gene>
<dbReference type="EMBL" id="JBHTMN010000004">
    <property type="protein sequence ID" value="MFD1382330.1"/>
    <property type="molecule type" value="Genomic_DNA"/>
</dbReference>
<feature type="domain" description="Formimidoylglutamate deiminase N-terminal" evidence="6">
    <location>
        <begin position="11"/>
        <end position="44"/>
    </location>
</feature>
<evidence type="ECO:0000256" key="4">
    <source>
        <dbReference type="ARBA" id="ARBA00022833"/>
    </source>
</evidence>
<dbReference type="InterPro" id="IPR006680">
    <property type="entry name" value="Amidohydro-rel"/>
</dbReference>
<dbReference type="SUPFAM" id="SSF51556">
    <property type="entry name" value="Metallo-dependent hydrolases"/>
    <property type="match status" value="1"/>
</dbReference>
<dbReference type="PANTHER" id="PTHR11271:SF48">
    <property type="entry name" value="AMIDOHYDROLASE-RELATED DOMAIN-CONTAINING PROTEIN"/>
    <property type="match status" value="1"/>
</dbReference>
<dbReference type="InterPro" id="IPR051607">
    <property type="entry name" value="Metallo-dep_hydrolases"/>
</dbReference>
<proteinExistence type="predicted"/>
<dbReference type="GO" id="GO:0050416">
    <property type="term" value="F:formimidoylglutamate deiminase activity"/>
    <property type="evidence" value="ECO:0007669"/>
    <property type="project" value="UniProtKB-EC"/>
</dbReference>
<evidence type="ECO:0000313" key="7">
    <source>
        <dbReference type="EMBL" id="MFD1382330.1"/>
    </source>
</evidence>
<evidence type="ECO:0000259" key="6">
    <source>
        <dbReference type="Pfam" id="PF22429"/>
    </source>
</evidence>
<dbReference type="InterPro" id="IPR010252">
    <property type="entry name" value="HutF"/>
</dbReference>
<dbReference type="InterPro" id="IPR055156">
    <property type="entry name" value="HutF-like_N"/>
</dbReference>
<accession>A0ABW4B152</accession>
<dbReference type="NCBIfam" id="TIGR02022">
    <property type="entry name" value="hutF"/>
    <property type="match status" value="1"/>
</dbReference>
<dbReference type="RefSeq" id="WP_377365223.1">
    <property type="nucleotide sequence ID" value="NZ_JBHTMN010000004.1"/>
</dbReference>
<dbReference type="NCBIfam" id="NF006681">
    <property type="entry name" value="PRK09229.1-2"/>
    <property type="match status" value="1"/>
</dbReference>
<keyword evidence="2" id="KW-0479">Metal-binding</keyword>
<protein>
    <submittedName>
        <fullName evidence="7">Formimidoylglutamate deiminase</fullName>
        <ecNumber evidence="7">3.5.3.13</ecNumber>
    </submittedName>
</protein>
<dbReference type="Pfam" id="PF01979">
    <property type="entry name" value="Amidohydro_1"/>
    <property type="match status" value="1"/>
</dbReference>
<keyword evidence="3 7" id="KW-0378">Hydrolase</keyword>
<dbReference type="Pfam" id="PF22429">
    <property type="entry name" value="HutF_N"/>
    <property type="match status" value="1"/>
</dbReference>
<evidence type="ECO:0000256" key="2">
    <source>
        <dbReference type="ARBA" id="ARBA00022723"/>
    </source>
</evidence>